<comment type="caution">
    <text evidence="2">The sequence shown here is derived from an EMBL/GenBank/DDBJ whole genome shotgun (WGS) entry which is preliminary data.</text>
</comment>
<organism evidence="2 3">
    <name type="scientific">Meganyctiphanes norvegica</name>
    <name type="common">Northern krill</name>
    <name type="synonym">Thysanopoda norvegica</name>
    <dbReference type="NCBI Taxonomy" id="48144"/>
    <lineage>
        <taxon>Eukaryota</taxon>
        <taxon>Metazoa</taxon>
        <taxon>Ecdysozoa</taxon>
        <taxon>Arthropoda</taxon>
        <taxon>Crustacea</taxon>
        <taxon>Multicrustacea</taxon>
        <taxon>Malacostraca</taxon>
        <taxon>Eumalacostraca</taxon>
        <taxon>Eucarida</taxon>
        <taxon>Euphausiacea</taxon>
        <taxon>Euphausiidae</taxon>
        <taxon>Meganyctiphanes</taxon>
    </lineage>
</organism>
<gene>
    <name evidence="2" type="ORF">MNOR_LOCUS39879</name>
</gene>
<proteinExistence type="predicted"/>
<dbReference type="GO" id="GO:0061630">
    <property type="term" value="F:ubiquitin protein ligase activity"/>
    <property type="evidence" value="ECO:0007669"/>
    <property type="project" value="UniProtKB-UniRule"/>
</dbReference>
<dbReference type="GO" id="GO:0042803">
    <property type="term" value="F:protein homodimerization activity"/>
    <property type="evidence" value="ECO:0007669"/>
    <property type="project" value="UniProtKB-UniRule"/>
</dbReference>
<dbReference type="PANTHER" id="PTHR11539">
    <property type="entry name" value="VDJ RECOMBINATION ACTIVATING PROTEIN 1 RAG1"/>
    <property type="match status" value="1"/>
</dbReference>
<feature type="non-terminal residue" evidence="2">
    <location>
        <position position="1"/>
    </location>
</feature>
<keyword evidence="3" id="KW-1185">Reference proteome</keyword>
<dbReference type="Pfam" id="PF26100">
    <property type="entry name" value="RAG1_RNase_H"/>
    <property type="match status" value="1"/>
</dbReference>
<dbReference type="GO" id="GO:0042393">
    <property type="term" value="F:histone binding"/>
    <property type="evidence" value="ECO:0007669"/>
    <property type="project" value="UniProtKB-UniRule"/>
</dbReference>
<dbReference type="GO" id="GO:0043565">
    <property type="term" value="F:sequence-specific DNA binding"/>
    <property type="evidence" value="ECO:0007669"/>
    <property type="project" value="UniProtKB-UniRule"/>
</dbReference>
<dbReference type="GO" id="GO:0005634">
    <property type="term" value="C:nucleus"/>
    <property type="evidence" value="ECO:0007669"/>
    <property type="project" value="UniProtKB-SubCell"/>
</dbReference>
<evidence type="ECO:0000313" key="3">
    <source>
        <dbReference type="Proteomes" id="UP001497623"/>
    </source>
</evidence>
<dbReference type="Proteomes" id="UP001497623">
    <property type="component" value="Unassembled WGS sequence"/>
</dbReference>
<dbReference type="GO" id="GO:0016787">
    <property type="term" value="F:hydrolase activity"/>
    <property type="evidence" value="ECO:0007669"/>
    <property type="project" value="UniProtKB-KW"/>
</dbReference>
<dbReference type="GO" id="GO:0008270">
    <property type="term" value="F:zinc ion binding"/>
    <property type="evidence" value="ECO:0007669"/>
    <property type="project" value="UniProtKB-UniRule"/>
</dbReference>
<evidence type="ECO:0000313" key="2">
    <source>
        <dbReference type="EMBL" id="CAL4232590.1"/>
    </source>
</evidence>
<dbReference type="PANTHER" id="PTHR11539:SF0">
    <property type="entry name" value="V(D)J RECOMBINATION-ACTIVATING PROTEIN 1"/>
    <property type="match status" value="1"/>
</dbReference>
<dbReference type="InterPro" id="IPR024627">
    <property type="entry name" value="RAG1"/>
</dbReference>
<accession>A0AAV2SNX4</accession>
<dbReference type="GO" id="GO:0004519">
    <property type="term" value="F:endonuclease activity"/>
    <property type="evidence" value="ECO:0007669"/>
    <property type="project" value="UniProtKB-UniRule"/>
</dbReference>
<dbReference type="AlphaFoldDB" id="A0AAV2SNX4"/>
<dbReference type="EMBL" id="CAXKWB010110685">
    <property type="protein sequence ID" value="CAL4232590.1"/>
    <property type="molecule type" value="Genomic_DNA"/>
</dbReference>
<name>A0AAV2SNX4_MEGNR</name>
<evidence type="ECO:0000259" key="1">
    <source>
        <dbReference type="Pfam" id="PF26100"/>
    </source>
</evidence>
<reference evidence="2 3" key="1">
    <citation type="submission" date="2024-05" db="EMBL/GenBank/DDBJ databases">
        <authorList>
            <person name="Wallberg A."/>
        </authorList>
    </citation>
    <scope>NUCLEOTIDE SEQUENCE [LARGE SCALE GENOMIC DNA]</scope>
</reference>
<feature type="domain" description="V(D)J recombination-activating protein 1 RNase H" evidence="1">
    <location>
        <begin position="175"/>
        <end position="296"/>
    </location>
</feature>
<protein>
    <recommendedName>
        <fullName evidence="1">V(D)J recombination-activating protein 1 RNase H domain-containing protein</fullName>
    </recommendedName>
</protein>
<dbReference type="GO" id="GO:0033151">
    <property type="term" value="P:V(D)J recombination"/>
    <property type="evidence" value="ECO:0007669"/>
    <property type="project" value="UniProtKB-UniRule"/>
</dbReference>
<dbReference type="InterPro" id="IPR058554">
    <property type="entry name" value="RAG1_RNase_H"/>
</dbReference>
<sequence length="635" mass="71326">SKAPLSSILNRSTVDKRVDAVLQPLQGIADAENTPIVQLLLIALVKLCRRCHWTSLAKLLYSVFISMIYIDIPNVMSMGKPVHMMVSQELGRDRYTDLRNTLLSEGFEAQPWYKVNDHCESITPERIPVILDQDEGVCGYRYSFEEVCKYFVNRALLAANIDSSNLPDRLYIGGKDGTDGSGQHYRRATVHVAIKGNILLYSFAPLVLCAGNNVDGDVLWRNTAPNSALTQRPLAVIGAKEDRDAVLRPLIPMIEAEIVAVCRDGFTMTCMGKDVHVAVKSDLSMFDGKMHAALQGTGGAFCQLCKCSKMNCHCIEYVIKGFPVDRNIEDMHSIFSMLTDDGTVPLCKRPDDYSTRAGITAEPITHRDLNAGISVTHAWLNCCSWFLNLLYHLAANDKTWGFGNKADPRHKKLMKAKENVQDIFAAVLGRRIDAADGTGHTGTSLTGNLAKRFFAGDCRVLLYKIVKEPHLGHIKKLHLHFDVILRILSSKNRSIDKDKFGNLCTTTYVDVLTHFKWVDLTPTVHKVLAHATELISNNMCMGIGHLSEEGLEACHKIIRRFRVSWTLQTSDQANLKDLLKKLWLRSDPLFYSYRRVVRCPKCGLKGHRRNCPIYDEKLNQSESDIMVEDIFVDLE</sequence>
<dbReference type="GO" id="GO:0006325">
    <property type="term" value="P:chromatin organization"/>
    <property type="evidence" value="ECO:0007669"/>
    <property type="project" value="UniProtKB-KW"/>
</dbReference>